<reference evidence="3" key="1">
    <citation type="submission" date="2017-04" db="EMBL/GenBank/DDBJ databases">
        <authorList>
            <person name="Varghese N."/>
            <person name="Submissions S."/>
        </authorList>
    </citation>
    <scope>NUCLEOTIDE SEQUENCE [LARGE SCALE GENOMIC DNA]</scope>
    <source>
        <strain evidence="3">DSM 23072</strain>
    </source>
</reference>
<organism evidence="2 3">
    <name type="scientific">Pasteurella testudinis DSM 23072</name>
    <dbReference type="NCBI Taxonomy" id="1122938"/>
    <lineage>
        <taxon>Bacteria</taxon>
        <taxon>Pseudomonadati</taxon>
        <taxon>Pseudomonadota</taxon>
        <taxon>Gammaproteobacteria</taxon>
        <taxon>Pasteurellales</taxon>
        <taxon>Pasteurellaceae</taxon>
        <taxon>Pasteurella</taxon>
    </lineage>
</organism>
<dbReference type="EMBL" id="FWWV01000018">
    <property type="protein sequence ID" value="SMB85256.1"/>
    <property type="molecule type" value="Genomic_DNA"/>
</dbReference>
<dbReference type="AlphaFoldDB" id="A0A1W1UW44"/>
<dbReference type="Proteomes" id="UP000192408">
    <property type="component" value="Unassembled WGS sequence"/>
</dbReference>
<dbReference type="STRING" id="1122938.SAMN05660772_02456"/>
<keyword evidence="3" id="KW-1185">Reference proteome</keyword>
<dbReference type="RefSeq" id="WP_084257124.1">
    <property type="nucleotide sequence ID" value="NZ_FWWV01000018.1"/>
</dbReference>
<keyword evidence="1" id="KW-0812">Transmembrane</keyword>
<protein>
    <submittedName>
        <fullName evidence="2">Uncharacterized protein</fullName>
    </submittedName>
</protein>
<name>A0A1W1UW44_9PAST</name>
<evidence type="ECO:0000313" key="3">
    <source>
        <dbReference type="Proteomes" id="UP000192408"/>
    </source>
</evidence>
<evidence type="ECO:0000256" key="1">
    <source>
        <dbReference type="SAM" id="Phobius"/>
    </source>
</evidence>
<accession>A0A1W1UW44</accession>
<sequence length="97" mass="10912">MEHSMQRLNFDKLRFVKKLSDDKSYTNEQAEALADAFDEALTQSQSPLATKSDLDSLRQELRQELKATENRLLYAIGASFAATTTILIAVLGLMKFV</sequence>
<proteinExistence type="predicted"/>
<keyword evidence="1" id="KW-1133">Transmembrane helix</keyword>
<evidence type="ECO:0000313" key="2">
    <source>
        <dbReference type="EMBL" id="SMB85256.1"/>
    </source>
</evidence>
<gene>
    <name evidence="2" type="ORF">SAMN05660772_02456</name>
</gene>
<feature type="transmembrane region" description="Helical" evidence="1">
    <location>
        <begin position="72"/>
        <end position="94"/>
    </location>
</feature>
<keyword evidence="1" id="KW-0472">Membrane</keyword>